<evidence type="ECO:0000256" key="4">
    <source>
        <dbReference type="ARBA" id="ARBA00022670"/>
    </source>
</evidence>
<evidence type="ECO:0000256" key="7">
    <source>
        <dbReference type="ARBA" id="ARBA00022989"/>
    </source>
</evidence>
<evidence type="ECO:0000256" key="6">
    <source>
        <dbReference type="ARBA" id="ARBA00022801"/>
    </source>
</evidence>
<dbReference type="AlphaFoldDB" id="A0A380FHY2"/>
<dbReference type="GO" id="GO:0004252">
    <property type="term" value="F:serine-type endopeptidase activity"/>
    <property type="evidence" value="ECO:0007669"/>
    <property type="project" value="InterPro"/>
</dbReference>
<dbReference type="Pfam" id="PF13180">
    <property type="entry name" value="PDZ_2"/>
    <property type="match status" value="1"/>
</dbReference>
<keyword evidence="6 9" id="KW-0378">Hydrolase</keyword>
<evidence type="ECO:0000259" key="8">
    <source>
        <dbReference type="Pfam" id="PF13180"/>
    </source>
</evidence>
<sequence>MLIFNGNLVGINSMKIANEQVEGIGFAIPSNEVKVTIKELVKNGKIERPSIGIGLLNLSEIPEQYKEQLNTKRSEGVYIAKVDDDNGLKKGDIITAIDNKSVKEDTDVRSYFISK</sequence>
<evidence type="ECO:0000256" key="3">
    <source>
        <dbReference type="ARBA" id="ARBA00021768"/>
    </source>
</evidence>
<keyword evidence="7" id="KW-1133">Transmembrane helix</keyword>
<dbReference type="EMBL" id="UHDK01000001">
    <property type="protein sequence ID" value="SUM33585.1"/>
    <property type="molecule type" value="Genomic_DNA"/>
</dbReference>
<dbReference type="Proteomes" id="UP000255277">
    <property type="component" value="Unassembled WGS sequence"/>
</dbReference>
<keyword evidence="7" id="KW-0472">Membrane</keyword>
<dbReference type="InterPro" id="IPR043504">
    <property type="entry name" value="Peptidase_S1_PA_chymotrypsin"/>
</dbReference>
<feature type="domain" description="PDZ" evidence="8">
    <location>
        <begin position="49"/>
        <end position="112"/>
    </location>
</feature>
<name>A0A380FHY2_STAGA</name>
<dbReference type="PANTHER" id="PTHR22939">
    <property type="entry name" value="SERINE PROTEASE FAMILY S1C HTRA-RELATED"/>
    <property type="match status" value="1"/>
</dbReference>
<dbReference type="Gene3D" id="2.40.10.10">
    <property type="entry name" value="Trypsin-like serine proteases"/>
    <property type="match status" value="1"/>
</dbReference>
<gene>
    <name evidence="9" type="primary">htrA_3</name>
    <name evidence="9" type="ORF">NCTC12195_03050</name>
</gene>
<dbReference type="InterPro" id="IPR001940">
    <property type="entry name" value="Peptidase_S1C"/>
</dbReference>
<reference evidence="9 10" key="1">
    <citation type="submission" date="2018-06" db="EMBL/GenBank/DDBJ databases">
        <authorList>
            <consortium name="Pathogen Informatics"/>
            <person name="Doyle S."/>
        </authorList>
    </citation>
    <scope>NUCLEOTIDE SEQUENCE [LARGE SCALE GENOMIC DNA]</scope>
    <source>
        <strain evidence="9 10">NCTC12195</strain>
    </source>
</reference>
<evidence type="ECO:0000256" key="2">
    <source>
        <dbReference type="ARBA" id="ARBA00010541"/>
    </source>
</evidence>
<dbReference type="GO" id="GO:0006508">
    <property type="term" value="P:proteolysis"/>
    <property type="evidence" value="ECO:0007669"/>
    <property type="project" value="UniProtKB-KW"/>
</dbReference>
<dbReference type="InterPro" id="IPR036034">
    <property type="entry name" value="PDZ_sf"/>
</dbReference>
<evidence type="ECO:0000313" key="9">
    <source>
        <dbReference type="EMBL" id="SUM33585.1"/>
    </source>
</evidence>
<dbReference type="Gene3D" id="2.30.42.10">
    <property type="match status" value="1"/>
</dbReference>
<dbReference type="PRINTS" id="PR00834">
    <property type="entry name" value="PROTEASES2C"/>
</dbReference>
<protein>
    <recommendedName>
        <fullName evidence="3">Serine protease HtrA-like</fullName>
    </recommendedName>
</protein>
<organism evidence="9 10">
    <name type="scientific">Staphylococcus gallinarum</name>
    <dbReference type="NCBI Taxonomy" id="1293"/>
    <lineage>
        <taxon>Bacteria</taxon>
        <taxon>Bacillati</taxon>
        <taxon>Bacillota</taxon>
        <taxon>Bacilli</taxon>
        <taxon>Bacillales</taxon>
        <taxon>Staphylococcaceae</taxon>
        <taxon>Staphylococcus</taxon>
    </lineage>
</organism>
<evidence type="ECO:0000256" key="1">
    <source>
        <dbReference type="ARBA" id="ARBA00004162"/>
    </source>
</evidence>
<dbReference type="GO" id="GO:0005886">
    <property type="term" value="C:plasma membrane"/>
    <property type="evidence" value="ECO:0007669"/>
    <property type="project" value="UniProtKB-SubCell"/>
</dbReference>
<dbReference type="SUPFAM" id="SSF50156">
    <property type="entry name" value="PDZ domain-like"/>
    <property type="match status" value="1"/>
</dbReference>
<dbReference type="PANTHER" id="PTHR22939:SF129">
    <property type="entry name" value="SERINE PROTEASE HTRA2, MITOCHONDRIAL"/>
    <property type="match status" value="1"/>
</dbReference>
<comment type="subcellular location">
    <subcellularLocation>
        <location evidence="1">Cell membrane</location>
        <topology evidence="1">Single-pass membrane protein</topology>
    </subcellularLocation>
</comment>
<evidence type="ECO:0000313" key="10">
    <source>
        <dbReference type="Proteomes" id="UP000255277"/>
    </source>
</evidence>
<comment type="similarity">
    <text evidence="2">Belongs to the peptidase S1C family.</text>
</comment>
<evidence type="ECO:0000256" key="5">
    <source>
        <dbReference type="ARBA" id="ARBA00022692"/>
    </source>
</evidence>
<accession>A0A380FHY2</accession>
<dbReference type="InterPro" id="IPR001478">
    <property type="entry name" value="PDZ"/>
</dbReference>
<keyword evidence="4" id="KW-0645">Protease</keyword>
<proteinExistence type="inferred from homology"/>
<keyword evidence="5" id="KW-0812">Transmembrane</keyword>